<keyword evidence="2" id="KW-0808">Transferase</keyword>
<dbReference type="SUPFAM" id="SSF47616">
    <property type="entry name" value="GST C-terminal domain-like"/>
    <property type="match status" value="1"/>
</dbReference>
<dbReference type="GO" id="GO:0006749">
    <property type="term" value="P:glutathione metabolic process"/>
    <property type="evidence" value="ECO:0007669"/>
    <property type="project" value="TreeGrafter"/>
</dbReference>
<dbReference type="Pfam" id="PF02798">
    <property type="entry name" value="GST_N"/>
    <property type="match status" value="1"/>
</dbReference>
<gene>
    <name evidence="2" type="primary">Contig9113.g9753</name>
    <name evidence="2" type="ORF">STYLEM_1879</name>
</gene>
<dbReference type="AlphaFoldDB" id="A0A077ZSQ6"/>
<protein>
    <submittedName>
        <fullName evidence="2">Glutathione s-transferase</fullName>
    </submittedName>
</protein>
<dbReference type="OrthoDB" id="420389at2759"/>
<organism evidence="2 3">
    <name type="scientific">Stylonychia lemnae</name>
    <name type="common">Ciliate</name>
    <dbReference type="NCBI Taxonomy" id="5949"/>
    <lineage>
        <taxon>Eukaryota</taxon>
        <taxon>Sar</taxon>
        <taxon>Alveolata</taxon>
        <taxon>Ciliophora</taxon>
        <taxon>Intramacronucleata</taxon>
        <taxon>Spirotrichea</taxon>
        <taxon>Stichotrichia</taxon>
        <taxon>Sporadotrichida</taxon>
        <taxon>Oxytrichidae</taxon>
        <taxon>Stylonychinae</taxon>
        <taxon>Stylonychia</taxon>
    </lineage>
</organism>
<dbReference type="InterPro" id="IPR004046">
    <property type="entry name" value="GST_C"/>
</dbReference>
<dbReference type="GO" id="GO:0004364">
    <property type="term" value="F:glutathione transferase activity"/>
    <property type="evidence" value="ECO:0007669"/>
    <property type="project" value="TreeGrafter"/>
</dbReference>
<dbReference type="CDD" id="cd03039">
    <property type="entry name" value="GST_N_Sigma_like"/>
    <property type="match status" value="1"/>
</dbReference>
<dbReference type="InterPro" id="IPR004045">
    <property type="entry name" value="Glutathione_S-Trfase_N"/>
</dbReference>
<dbReference type="PROSITE" id="PS50404">
    <property type="entry name" value="GST_NTER"/>
    <property type="match status" value="1"/>
</dbReference>
<dbReference type="EMBL" id="CCKQ01001806">
    <property type="protein sequence ID" value="CDW72912.1"/>
    <property type="molecule type" value="Genomic_DNA"/>
</dbReference>
<dbReference type="OMA" id="DISVWVS"/>
<dbReference type="InterPro" id="IPR036282">
    <property type="entry name" value="Glutathione-S-Trfase_C_sf"/>
</dbReference>
<name>A0A077ZSQ6_STYLE</name>
<dbReference type="Gene3D" id="3.40.30.10">
    <property type="entry name" value="Glutaredoxin"/>
    <property type="match status" value="1"/>
</dbReference>
<dbReference type="PANTHER" id="PTHR11571">
    <property type="entry name" value="GLUTATHIONE S-TRANSFERASE"/>
    <property type="match status" value="1"/>
</dbReference>
<dbReference type="SFLD" id="SFLDS00019">
    <property type="entry name" value="Glutathione_Transferase_(cytos"/>
    <property type="match status" value="1"/>
</dbReference>
<dbReference type="SUPFAM" id="SSF52833">
    <property type="entry name" value="Thioredoxin-like"/>
    <property type="match status" value="1"/>
</dbReference>
<dbReference type="InterPro" id="IPR036249">
    <property type="entry name" value="Thioredoxin-like_sf"/>
</dbReference>
<keyword evidence="3" id="KW-1185">Reference proteome</keyword>
<feature type="domain" description="GST N-terminal" evidence="1">
    <location>
        <begin position="1"/>
        <end position="78"/>
    </location>
</feature>
<dbReference type="SFLD" id="SFLDG01205">
    <property type="entry name" value="AMPS.1"/>
    <property type="match status" value="1"/>
</dbReference>
<dbReference type="InterPro" id="IPR050213">
    <property type="entry name" value="GST_superfamily"/>
</dbReference>
<dbReference type="Pfam" id="PF14497">
    <property type="entry name" value="GST_C_3"/>
    <property type="match status" value="1"/>
</dbReference>
<evidence type="ECO:0000313" key="2">
    <source>
        <dbReference type="EMBL" id="CDW72912.1"/>
    </source>
</evidence>
<reference evidence="2 3" key="1">
    <citation type="submission" date="2014-06" db="EMBL/GenBank/DDBJ databases">
        <authorList>
            <person name="Swart Estienne"/>
        </authorList>
    </citation>
    <scope>NUCLEOTIDE SEQUENCE [LARGE SCALE GENOMIC DNA]</scope>
    <source>
        <strain evidence="2 3">130c</strain>
    </source>
</reference>
<evidence type="ECO:0000259" key="1">
    <source>
        <dbReference type="PROSITE" id="PS50404"/>
    </source>
</evidence>
<proteinExistence type="predicted"/>
<accession>A0A077ZSQ6</accession>
<dbReference type="Proteomes" id="UP000039865">
    <property type="component" value="Unassembled WGS sequence"/>
</dbReference>
<dbReference type="InParanoid" id="A0A077ZSQ6"/>
<sequence>MKLHYFNFYGRAESVRMLLHHAKVPFTECPITYQDWPKIKSSGLCEFEQIPVLETDGKRLTQNKAILRYLGVQHGYTPKDPYQAYLCDSMLDSIDDVSPHFVIARKETDPRLQAAYYEKIFTQVFPRWCAAVEKRLQQNVTRKFLVGEALTIADFAFAGRHFAIVKNPQSTVGENLQKIYNQHEGLKEYEASLEQELRPYLEKRPQYPF</sequence>
<dbReference type="InterPro" id="IPR040079">
    <property type="entry name" value="Glutathione_S-Trfase"/>
</dbReference>
<dbReference type="Gene3D" id="1.20.1050.10">
    <property type="match status" value="1"/>
</dbReference>
<dbReference type="SFLD" id="SFLDG00363">
    <property type="entry name" value="AMPS_(cytGST):_Alpha-__Mu-__Pi"/>
    <property type="match status" value="1"/>
</dbReference>
<evidence type="ECO:0000313" key="3">
    <source>
        <dbReference type="Proteomes" id="UP000039865"/>
    </source>
</evidence>